<dbReference type="GO" id="GO:0032880">
    <property type="term" value="P:regulation of protein localization"/>
    <property type="evidence" value="ECO:0007669"/>
    <property type="project" value="EnsemblFungi"/>
</dbReference>
<dbReference type="InterPro" id="IPR034455">
    <property type="entry name" value="CNL1"/>
</dbReference>
<dbReference type="RefSeq" id="XP_003647074.1">
    <property type="nucleotide sequence ID" value="XM_003647026.1"/>
</dbReference>
<dbReference type="HOGENOM" id="CLU_141728_1_0_1"/>
<evidence type="ECO:0000256" key="4">
    <source>
        <dbReference type="ARBA" id="ARBA00014971"/>
    </source>
</evidence>
<dbReference type="OMA" id="HFDMLDQ"/>
<organism evidence="8 9">
    <name type="scientific">Eremothecium cymbalariae (strain CBS 270.75 / DBVPG 7215 / KCTC 17166 / NRRL Y-17582)</name>
    <name type="common">Yeast</name>
    <dbReference type="NCBI Taxonomy" id="931890"/>
    <lineage>
        <taxon>Eukaryota</taxon>
        <taxon>Fungi</taxon>
        <taxon>Dikarya</taxon>
        <taxon>Ascomycota</taxon>
        <taxon>Saccharomycotina</taxon>
        <taxon>Saccharomycetes</taxon>
        <taxon>Saccharomycetales</taxon>
        <taxon>Saccharomycetaceae</taxon>
        <taxon>Eremothecium</taxon>
    </lineage>
</organism>
<sequence length="122" mass="14307">MSNGEEVNEDPFRVDKLILDYDYLIYRIKDHVLSIHLETTDICRKQNKLITEGIVEDIIDANIKGIEELLQKCGELEKYFVQLNAIDSIVGTFRERLDSIIKQYYDIKVHNERISEDNTTTK</sequence>
<dbReference type="GO" id="GO:0031083">
    <property type="term" value="C:BLOC-1 complex"/>
    <property type="evidence" value="ECO:0007669"/>
    <property type="project" value="EnsemblFungi"/>
</dbReference>
<comment type="similarity">
    <text evidence="3">Belongs to the BLOC1S4 family.</text>
</comment>
<dbReference type="FunCoup" id="I6NDW5">
    <property type="interactions" value="32"/>
</dbReference>
<dbReference type="Proteomes" id="UP000006790">
    <property type="component" value="Chromosome 5"/>
</dbReference>
<keyword evidence="5" id="KW-0813">Transport</keyword>
<evidence type="ECO:0000256" key="3">
    <source>
        <dbReference type="ARBA" id="ARBA00007289"/>
    </source>
</evidence>
<evidence type="ECO:0000256" key="1">
    <source>
        <dbReference type="ARBA" id="ARBA00003807"/>
    </source>
</evidence>
<dbReference type="STRING" id="931890.I6NDW5"/>
<evidence type="ECO:0000313" key="9">
    <source>
        <dbReference type="Proteomes" id="UP000006790"/>
    </source>
</evidence>
<evidence type="ECO:0000256" key="2">
    <source>
        <dbReference type="ARBA" id="ARBA00004496"/>
    </source>
</evidence>
<evidence type="ECO:0000256" key="5">
    <source>
        <dbReference type="ARBA" id="ARBA00022448"/>
    </source>
</evidence>
<comment type="function">
    <text evidence="1">Component of the biogenesis of lysosome-related organelles complex-1 (BLOC-1), a complex that is involved in endosomal cargo sorting.</text>
</comment>
<dbReference type="OrthoDB" id="5424991at2759"/>
<dbReference type="EMBL" id="CP002501">
    <property type="protein sequence ID" value="AET40257.1"/>
    <property type="molecule type" value="Genomic_DNA"/>
</dbReference>
<dbReference type="GeneID" id="11472067"/>
<protein>
    <recommendedName>
        <fullName evidence="4">Biogenesis of lysosome-related organelles complex 1 subunit CNL1</fullName>
    </recommendedName>
    <alternativeName>
        <fullName evidence="7">CNO-like protein 1</fullName>
    </alternativeName>
</protein>
<gene>
    <name evidence="8" type="ordered locus">Ecym_5515</name>
</gene>
<keyword evidence="9" id="KW-1185">Reference proteome</keyword>
<dbReference type="CDD" id="cd24144">
    <property type="entry name" value="BLOC1_CNL1"/>
    <property type="match status" value="1"/>
</dbReference>
<dbReference type="GO" id="GO:0007032">
    <property type="term" value="P:endosome organization"/>
    <property type="evidence" value="ECO:0007669"/>
    <property type="project" value="EnsemblFungi"/>
</dbReference>
<dbReference type="KEGG" id="erc:Ecym_5515"/>
<dbReference type="PANTHER" id="PTHR39145:SF1">
    <property type="entry name" value="BIOGENESIS OF LYSOSOME-RELATED ORGANELLES COMPLEX 1 SUBUNIT CNL1"/>
    <property type="match status" value="1"/>
</dbReference>
<dbReference type="eggNOG" id="ENOG502S4DQ">
    <property type="taxonomic scope" value="Eukaryota"/>
</dbReference>
<reference evidence="8 9" key="1">
    <citation type="journal article" date="2011" name="G3 (Bethesda)">
        <title>Genome evolution in the Eremothecium clade of the Saccharomyces complex revealed by comparative genomics.</title>
        <authorList>
            <person name="Wendland J."/>
            <person name="Walther A."/>
        </authorList>
    </citation>
    <scope>NUCLEOTIDE SEQUENCE [LARGE SCALE GENOMIC DNA]</scope>
    <source>
        <strain evidence="9">CBS 270.75 / DBVPG 7215 / KCTC 17166 / NRRL Y-17582</strain>
    </source>
</reference>
<evidence type="ECO:0000256" key="6">
    <source>
        <dbReference type="ARBA" id="ARBA00022490"/>
    </source>
</evidence>
<comment type="subcellular location">
    <subcellularLocation>
        <location evidence="2">Cytoplasm</location>
    </subcellularLocation>
</comment>
<keyword evidence="6" id="KW-0963">Cytoplasm</keyword>
<dbReference type="GO" id="GO:0005768">
    <property type="term" value="C:endosome"/>
    <property type="evidence" value="ECO:0007669"/>
    <property type="project" value="EnsemblFungi"/>
</dbReference>
<evidence type="ECO:0000313" key="8">
    <source>
        <dbReference type="EMBL" id="AET40257.1"/>
    </source>
</evidence>
<dbReference type="PANTHER" id="PTHR39145">
    <property type="entry name" value="BIOGENESIS OF LYSOSOME-RELATED ORGANELLES COMPLEX 1 SUBUNIT CNL1"/>
    <property type="match status" value="1"/>
</dbReference>
<dbReference type="InParanoid" id="I6NDW5"/>
<name>I6NDW5_ERECY</name>
<accession>I6NDW5</accession>
<evidence type="ECO:0000256" key="7">
    <source>
        <dbReference type="ARBA" id="ARBA00029995"/>
    </source>
</evidence>
<dbReference type="AlphaFoldDB" id="I6NDW5"/>
<proteinExistence type="inferred from homology"/>